<evidence type="ECO:0000256" key="3">
    <source>
        <dbReference type="ARBA" id="ARBA00023015"/>
    </source>
</evidence>
<accession>A0A4Y9P6I1</accession>
<gene>
    <name evidence="7" type="ORF">E4K64_15435</name>
</gene>
<dbReference type="SUPFAM" id="SSF46785">
    <property type="entry name" value="Winged helix' DNA-binding domain"/>
    <property type="match status" value="1"/>
</dbReference>
<comment type="function">
    <text evidence="1">NodD regulates the expression of the nodABCFE genes which encode other nodulation proteins. NodD is also a negative regulator of its own expression. Binds flavonoids as inducers.</text>
</comment>
<evidence type="ECO:0000256" key="1">
    <source>
        <dbReference type="ARBA" id="ARBA00003502"/>
    </source>
</evidence>
<dbReference type="AlphaFoldDB" id="A0A4Y9P6I1"/>
<comment type="caution">
    <text evidence="7">The sequence shown here is derived from an EMBL/GenBank/DDBJ whole genome shotgun (WGS) entry which is preliminary data.</text>
</comment>
<dbReference type="Gene3D" id="3.40.190.10">
    <property type="entry name" value="Periplasmic binding protein-like II"/>
    <property type="match status" value="2"/>
</dbReference>
<keyword evidence="4" id="KW-0238">DNA-binding</keyword>
<dbReference type="Pfam" id="PF03466">
    <property type="entry name" value="LysR_substrate"/>
    <property type="match status" value="1"/>
</dbReference>
<dbReference type="GO" id="GO:0003700">
    <property type="term" value="F:DNA-binding transcription factor activity"/>
    <property type="evidence" value="ECO:0007669"/>
    <property type="project" value="InterPro"/>
</dbReference>
<evidence type="ECO:0000256" key="2">
    <source>
        <dbReference type="ARBA" id="ARBA00009437"/>
    </source>
</evidence>
<dbReference type="InterPro" id="IPR005119">
    <property type="entry name" value="LysR_subst-bd"/>
</dbReference>
<dbReference type="InterPro" id="IPR036388">
    <property type="entry name" value="WH-like_DNA-bd_sf"/>
</dbReference>
<sequence length="292" mass="30903">MTPTLDIATVQAFLLVADLQSFTRTAEALGTTQAAVSLKLQRLETLLGKRLVERSPRAVRLTADGASFLERARLLIAAHDRALSDEAPAAQSLSLGISDHAAGPELVPLLERLHAMSSNLTLAVTIGFSREMQDAYDAGELDAVIVRQEGSRRGGEKLTEDEFGWFAARRFTLAKGEPLPLATLAPPCGVRAVAVRALDKAGIAWRERFVGGGVTAVVAATLAGLAIAPLARRIAPPGLVDIGPPHKLPKLGSSKVMLHSKVSDPAKLAALRAVAATFRSVAARRYGRFGDP</sequence>
<reference evidence="7 8" key="1">
    <citation type="submission" date="2019-03" db="EMBL/GenBank/DDBJ databases">
        <title>Bradyrhizobium strains diversity.</title>
        <authorList>
            <person name="Urquiaga M.C.O."/>
            <person name="Hungria M."/>
            <person name="Delamuta J.R.M."/>
            <person name="Klepa M.S."/>
        </authorList>
    </citation>
    <scope>NUCLEOTIDE SEQUENCE [LARGE SCALE GENOMIC DNA]</scope>
    <source>
        <strain evidence="7 8">CNPSo 3426</strain>
    </source>
</reference>
<evidence type="ECO:0000259" key="6">
    <source>
        <dbReference type="PROSITE" id="PS50931"/>
    </source>
</evidence>
<keyword evidence="3" id="KW-0805">Transcription regulation</keyword>
<evidence type="ECO:0000256" key="5">
    <source>
        <dbReference type="ARBA" id="ARBA00023163"/>
    </source>
</evidence>
<dbReference type="Gene3D" id="1.10.10.10">
    <property type="entry name" value="Winged helix-like DNA-binding domain superfamily/Winged helix DNA-binding domain"/>
    <property type="match status" value="1"/>
</dbReference>
<dbReference type="Pfam" id="PF00126">
    <property type="entry name" value="HTH_1"/>
    <property type="match status" value="1"/>
</dbReference>
<dbReference type="GO" id="GO:0003677">
    <property type="term" value="F:DNA binding"/>
    <property type="evidence" value="ECO:0007669"/>
    <property type="project" value="UniProtKB-KW"/>
</dbReference>
<comment type="similarity">
    <text evidence="2">Belongs to the LysR transcriptional regulatory family.</text>
</comment>
<proteinExistence type="inferred from homology"/>
<dbReference type="SUPFAM" id="SSF53850">
    <property type="entry name" value="Periplasmic binding protein-like II"/>
    <property type="match status" value="1"/>
</dbReference>
<dbReference type="PANTHER" id="PTHR30579">
    <property type="entry name" value="TRANSCRIPTIONAL REGULATOR"/>
    <property type="match status" value="1"/>
</dbReference>
<dbReference type="RefSeq" id="WP_135164295.1">
    <property type="nucleotide sequence ID" value="NZ_SPQS01000008.1"/>
</dbReference>
<dbReference type="PROSITE" id="PS50931">
    <property type="entry name" value="HTH_LYSR"/>
    <property type="match status" value="1"/>
</dbReference>
<dbReference type="EMBL" id="SPQS01000008">
    <property type="protein sequence ID" value="TFV75112.1"/>
    <property type="molecule type" value="Genomic_DNA"/>
</dbReference>
<dbReference type="InterPro" id="IPR036390">
    <property type="entry name" value="WH_DNA-bd_sf"/>
</dbReference>
<dbReference type="Proteomes" id="UP000297700">
    <property type="component" value="Unassembled WGS sequence"/>
</dbReference>
<dbReference type="PRINTS" id="PR00039">
    <property type="entry name" value="HTHLYSR"/>
</dbReference>
<dbReference type="PANTHER" id="PTHR30579:SF7">
    <property type="entry name" value="HTH-TYPE TRANSCRIPTIONAL REGULATOR LRHA-RELATED"/>
    <property type="match status" value="1"/>
</dbReference>
<evidence type="ECO:0000313" key="8">
    <source>
        <dbReference type="Proteomes" id="UP000297700"/>
    </source>
</evidence>
<protein>
    <submittedName>
        <fullName evidence="7">LysR family transcriptional regulator</fullName>
    </submittedName>
</protein>
<evidence type="ECO:0000313" key="7">
    <source>
        <dbReference type="EMBL" id="TFV75112.1"/>
    </source>
</evidence>
<dbReference type="InterPro" id="IPR050176">
    <property type="entry name" value="LTTR"/>
</dbReference>
<evidence type="ECO:0000256" key="4">
    <source>
        <dbReference type="ARBA" id="ARBA00023125"/>
    </source>
</evidence>
<feature type="domain" description="HTH lysR-type" evidence="6">
    <location>
        <begin position="5"/>
        <end position="62"/>
    </location>
</feature>
<organism evidence="7 8">
    <name type="scientific">Bradyrhizobium frederickii</name>
    <dbReference type="NCBI Taxonomy" id="2560054"/>
    <lineage>
        <taxon>Bacteria</taxon>
        <taxon>Pseudomonadati</taxon>
        <taxon>Pseudomonadota</taxon>
        <taxon>Alphaproteobacteria</taxon>
        <taxon>Hyphomicrobiales</taxon>
        <taxon>Nitrobacteraceae</taxon>
        <taxon>Bradyrhizobium</taxon>
    </lineage>
</organism>
<name>A0A4Y9P6I1_9BRAD</name>
<keyword evidence="5" id="KW-0804">Transcription</keyword>
<dbReference type="InterPro" id="IPR000847">
    <property type="entry name" value="LysR_HTH_N"/>
</dbReference>